<dbReference type="AlphaFoldDB" id="A0AAW8RDP8"/>
<evidence type="ECO:0000256" key="1">
    <source>
        <dbReference type="SAM" id="Phobius"/>
    </source>
</evidence>
<dbReference type="RefSeq" id="WP_311780486.1">
    <property type="nucleotide sequence ID" value="NZ_JALRMR010000008.1"/>
</dbReference>
<feature type="transmembrane region" description="Helical" evidence="1">
    <location>
        <begin position="354"/>
        <end position="375"/>
    </location>
</feature>
<dbReference type="Proteomes" id="UP001249945">
    <property type="component" value="Unassembled WGS sequence"/>
</dbReference>
<feature type="transmembrane region" description="Helical" evidence="1">
    <location>
        <begin position="59"/>
        <end position="79"/>
    </location>
</feature>
<sequence length="434" mass="49701">MNNKLSKIYNFLFIILVATTIILPTGSIYGIPYKNILTIILIGIYGYFCLTKQYKPNRLFTILLLLFLVIIGSSGLIGLLKGNEFRLILAEGFSFTKPLALLLLVGPFKNPLKLGKVLINSVLGYSLFKLMMILVVMFRWTTVIQLDQWYQKIFSAFFVTMDILPELPLIRMYLVNDLMYVAILPLLWLLYKDKKIQFMMYYFIFSIGVYLSYSRFLWAIYLIVAVMAVMYELLKNRFDWKVILSNFILSNAITYAVYKILFTWVVPFVIGKFGSNVPELENNGTHLIVNSRFSADEVAKSQNTASDSVRTEQFNAILTLFKENLFLGAGLGAYSKDVLRNNVKTVYELQIPALVMKLGIVLSIIFSIIVLLYLFKVLNNNIYYIAVAAVVFSSGLFNPYLLTSVFGACILTIIICSDIERDSKEQFSFIRRSR</sequence>
<evidence type="ECO:0000313" key="3">
    <source>
        <dbReference type="Proteomes" id="UP001249945"/>
    </source>
</evidence>
<keyword evidence="1" id="KW-0812">Transmembrane</keyword>
<feature type="transmembrane region" description="Helical" evidence="1">
    <location>
        <begin position="7"/>
        <end position="25"/>
    </location>
</feature>
<organism evidence="2 3">
    <name type="scientific">Carnobacterium divergens</name>
    <name type="common">Lactobacillus divergens</name>
    <dbReference type="NCBI Taxonomy" id="2748"/>
    <lineage>
        <taxon>Bacteria</taxon>
        <taxon>Bacillati</taxon>
        <taxon>Bacillota</taxon>
        <taxon>Bacilli</taxon>
        <taxon>Lactobacillales</taxon>
        <taxon>Carnobacteriaceae</taxon>
        <taxon>Carnobacterium</taxon>
    </lineage>
</organism>
<feature type="transmembrane region" description="Helical" evidence="1">
    <location>
        <begin position="170"/>
        <end position="191"/>
    </location>
</feature>
<comment type="caution">
    <text evidence="2">The sequence shown here is derived from an EMBL/GenBank/DDBJ whole genome shotgun (WGS) entry which is preliminary data.</text>
</comment>
<accession>A0AAW8RDP8</accession>
<name>A0AAW8RDP8_CARDV</name>
<reference evidence="2" key="1">
    <citation type="submission" date="2022-04" db="EMBL/GenBank/DDBJ databases">
        <title>Draft genome sequences of lactic acid bacteria (LAB) strains involved in meat spoilage.</title>
        <authorList>
            <person name="Palevich N."/>
        </authorList>
    </citation>
    <scope>NUCLEOTIDE SEQUENCE</scope>
    <source>
        <strain evidence="2">9-14</strain>
    </source>
</reference>
<keyword evidence="1" id="KW-1133">Transmembrane helix</keyword>
<proteinExistence type="predicted"/>
<keyword evidence="1" id="KW-0472">Membrane</keyword>
<gene>
    <name evidence="2" type="ORF">MX635_07975</name>
</gene>
<feature type="transmembrane region" description="Helical" evidence="1">
    <location>
        <begin position="243"/>
        <end position="270"/>
    </location>
</feature>
<feature type="transmembrane region" description="Helical" evidence="1">
    <location>
        <begin position="85"/>
        <end position="105"/>
    </location>
</feature>
<feature type="transmembrane region" description="Helical" evidence="1">
    <location>
        <begin position="381"/>
        <end position="414"/>
    </location>
</feature>
<feature type="transmembrane region" description="Helical" evidence="1">
    <location>
        <begin position="117"/>
        <end position="140"/>
    </location>
</feature>
<dbReference type="EMBL" id="JALRMR010000008">
    <property type="protein sequence ID" value="MDT1974323.1"/>
    <property type="molecule type" value="Genomic_DNA"/>
</dbReference>
<feature type="transmembrane region" description="Helical" evidence="1">
    <location>
        <begin position="31"/>
        <end position="50"/>
    </location>
</feature>
<evidence type="ECO:0000313" key="2">
    <source>
        <dbReference type="EMBL" id="MDT1974323.1"/>
    </source>
</evidence>
<protein>
    <submittedName>
        <fullName evidence="2">Uncharacterized protein</fullName>
    </submittedName>
</protein>
<feature type="transmembrane region" description="Helical" evidence="1">
    <location>
        <begin position="203"/>
        <end position="231"/>
    </location>
</feature>